<dbReference type="OrthoDB" id="2195431at2759"/>
<evidence type="ECO:0000313" key="2">
    <source>
        <dbReference type="Proteomes" id="UP000192639"/>
    </source>
</evidence>
<reference evidence="1 2" key="1">
    <citation type="journal article" date="2017" name="Environ. Microbiol.">
        <title>Decay of the glycolytic pathway and adaptation to intranuclear parasitism within Enterocytozoonidae microsporidia.</title>
        <authorList>
            <person name="Wiredu Boakye D."/>
            <person name="Jaroenlak P."/>
            <person name="Prachumwat A."/>
            <person name="Williams T.A."/>
            <person name="Bateman K.S."/>
            <person name="Itsathitphaisarn O."/>
            <person name="Sritunyalucksana K."/>
            <person name="Paszkiewicz K.H."/>
            <person name="Moore K.A."/>
            <person name="Stentiford G.D."/>
            <person name="Williams B.A."/>
        </authorList>
    </citation>
    <scope>NUCLEOTIDE SEQUENCE [LARGE SCALE GENOMIC DNA]</scope>
    <source>
        <strain evidence="1 2">GB1</strain>
    </source>
</reference>
<proteinExistence type="predicted"/>
<sequence length="220" mass="26257">MILKKEGIVLPSHVLQRIAEECDYDIRSIINNMQLICYNVDDLSAKTGKLTGYENIFVKSRRILQNRIKLKELEELHEMYLPENILSGIEENVKMETWYKATYALSECDCFELDFRFLSLKPLCNTNYKYKYKRRITTTTEKYDRDRTFYSKLYEIDQAREHLQDILKNVENPNEIEQAILKKPVKMKQVAENKTLRYVFKKTATNVIKKDISYAEFMDF</sequence>
<dbReference type="EMBL" id="LWDP01000369">
    <property type="protein sequence ID" value="ORD92920.1"/>
    <property type="molecule type" value="Genomic_DNA"/>
</dbReference>
<dbReference type="Proteomes" id="UP000192639">
    <property type="component" value="Unassembled WGS sequence"/>
</dbReference>
<keyword evidence="2" id="KW-1185">Reference proteome</keyword>
<comment type="caution">
    <text evidence="1">The sequence shown here is derived from an EMBL/GenBank/DDBJ whole genome shotgun (WGS) entry which is preliminary data.</text>
</comment>
<protein>
    <submittedName>
        <fullName evidence="1">Uncharacterized protein</fullName>
    </submittedName>
</protein>
<gene>
    <name evidence="1" type="ORF">ECANGB1_2303</name>
</gene>
<dbReference type="Gene3D" id="1.10.8.60">
    <property type="match status" value="1"/>
</dbReference>
<evidence type="ECO:0000313" key="1">
    <source>
        <dbReference type="EMBL" id="ORD92920.1"/>
    </source>
</evidence>
<dbReference type="VEuPathDB" id="MicrosporidiaDB:ECANGB1_2303"/>
<name>A0A1Y1S3Q4_9MICR</name>
<accession>A0A1Y1S3Q4</accession>
<dbReference type="AlphaFoldDB" id="A0A1Y1S3Q4"/>
<organism evidence="1 2">
    <name type="scientific">Enterospora canceri</name>
    <dbReference type="NCBI Taxonomy" id="1081671"/>
    <lineage>
        <taxon>Eukaryota</taxon>
        <taxon>Fungi</taxon>
        <taxon>Fungi incertae sedis</taxon>
        <taxon>Microsporidia</taxon>
        <taxon>Enterocytozoonidae</taxon>
        <taxon>Enterospora</taxon>
    </lineage>
</organism>